<protein>
    <submittedName>
        <fullName evidence="2">Uncharacterized protein</fullName>
    </submittedName>
</protein>
<sequence>MAQQAHPGEEGTDVAEDGAVHPRLRQHAQQPRAVGLDRQRRIARILEAQLGQRIEGQQQRETDHIQAPHDPAPTTATQAVTSSMPVTRSGRHDAARAQQHALGQRYQRQERDPGDELKHIAGDADPQPGAAEHVFPALQAFAVLRVAGRSLECELATGIEHDVGQPQQGGECPHLRPPP</sequence>
<reference evidence="2 3" key="1">
    <citation type="journal article" date="2020" name="Microb. Genom.">
        <title>Genetic diversity of clinical and environmental Mucorales isolates obtained from an investigation of mucormycosis cases among solid organ transplant recipients.</title>
        <authorList>
            <person name="Nguyen M.H."/>
            <person name="Kaul D."/>
            <person name="Muto C."/>
            <person name="Cheng S.J."/>
            <person name="Richter R.A."/>
            <person name="Bruno V.M."/>
            <person name="Liu G."/>
            <person name="Beyhan S."/>
            <person name="Sundermann A.J."/>
            <person name="Mounaud S."/>
            <person name="Pasculle A.W."/>
            <person name="Nierman W.C."/>
            <person name="Driscoll E."/>
            <person name="Cumbie R."/>
            <person name="Clancy C.J."/>
            <person name="Dupont C.L."/>
        </authorList>
    </citation>
    <scope>NUCLEOTIDE SEQUENCE [LARGE SCALE GENOMIC DNA]</scope>
    <source>
        <strain evidence="2 3">GL24</strain>
    </source>
</reference>
<feature type="region of interest" description="Disordered" evidence="1">
    <location>
        <begin position="1"/>
        <end position="38"/>
    </location>
</feature>
<gene>
    <name evidence="2" type="ORF">G6F50_015568</name>
</gene>
<name>A0A9P7C382_9FUNG</name>
<evidence type="ECO:0000256" key="1">
    <source>
        <dbReference type="SAM" id="MobiDB-lite"/>
    </source>
</evidence>
<proteinExistence type="predicted"/>
<keyword evidence="3" id="KW-1185">Reference proteome</keyword>
<dbReference type="Proteomes" id="UP000740926">
    <property type="component" value="Unassembled WGS sequence"/>
</dbReference>
<feature type="compositionally biased region" description="Polar residues" evidence="1">
    <location>
        <begin position="74"/>
        <end position="86"/>
    </location>
</feature>
<evidence type="ECO:0000313" key="2">
    <source>
        <dbReference type="EMBL" id="KAG1534420.1"/>
    </source>
</evidence>
<accession>A0A9P7C382</accession>
<feature type="compositionally biased region" description="Basic and acidic residues" evidence="1">
    <location>
        <begin position="58"/>
        <end position="67"/>
    </location>
</feature>
<evidence type="ECO:0000313" key="3">
    <source>
        <dbReference type="Proteomes" id="UP000740926"/>
    </source>
</evidence>
<dbReference type="AlphaFoldDB" id="A0A9P7C382"/>
<comment type="caution">
    <text evidence="2">The sequence shown here is derived from an EMBL/GenBank/DDBJ whole genome shotgun (WGS) entry which is preliminary data.</text>
</comment>
<organism evidence="2 3">
    <name type="scientific">Rhizopus delemar</name>
    <dbReference type="NCBI Taxonomy" id="936053"/>
    <lineage>
        <taxon>Eukaryota</taxon>
        <taxon>Fungi</taxon>
        <taxon>Fungi incertae sedis</taxon>
        <taxon>Mucoromycota</taxon>
        <taxon>Mucoromycotina</taxon>
        <taxon>Mucoromycetes</taxon>
        <taxon>Mucorales</taxon>
        <taxon>Mucorineae</taxon>
        <taxon>Rhizopodaceae</taxon>
        <taxon>Rhizopus</taxon>
    </lineage>
</organism>
<feature type="region of interest" description="Disordered" evidence="1">
    <location>
        <begin position="50"/>
        <end position="113"/>
    </location>
</feature>
<dbReference type="EMBL" id="JAANIU010008744">
    <property type="protein sequence ID" value="KAG1534420.1"/>
    <property type="molecule type" value="Genomic_DNA"/>
</dbReference>